<accession>A0A7S7NM80</accession>
<feature type="transmembrane region" description="Helical" evidence="1">
    <location>
        <begin position="229"/>
        <end position="247"/>
    </location>
</feature>
<evidence type="ECO:0000259" key="2">
    <source>
        <dbReference type="Pfam" id="PF00535"/>
    </source>
</evidence>
<keyword evidence="4" id="KW-1185">Reference proteome</keyword>
<dbReference type="InterPro" id="IPR001173">
    <property type="entry name" value="Glyco_trans_2-like"/>
</dbReference>
<evidence type="ECO:0000313" key="4">
    <source>
        <dbReference type="Proteomes" id="UP000593892"/>
    </source>
</evidence>
<evidence type="ECO:0000313" key="3">
    <source>
        <dbReference type="EMBL" id="QOY86130.1"/>
    </source>
</evidence>
<dbReference type="RefSeq" id="WP_194447799.1">
    <property type="nucleotide sequence ID" value="NZ_CP063849.1"/>
</dbReference>
<dbReference type="Proteomes" id="UP000593892">
    <property type="component" value="Chromosome"/>
</dbReference>
<reference evidence="3 4" key="1">
    <citation type="submission" date="2020-10" db="EMBL/GenBank/DDBJ databases">
        <title>Complete genome sequence of Paludibaculum fermentans P105T, a facultatively anaerobic acidobacterium capable of dissimilatory Fe(III) reduction.</title>
        <authorList>
            <person name="Dedysh S.N."/>
            <person name="Beletsky A.V."/>
            <person name="Kulichevskaya I.S."/>
            <person name="Mardanov A.V."/>
            <person name="Ravin N.V."/>
        </authorList>
    </citation>
    <scope>NUCLEOTIDE SEQUENCE [LARGE SCALE GENOMIC DNA]</scope>
    <source>
        <strain evidence="3 4">P105</strain>
    </source>
</reference>
<keyword evidence="1" id="KW-1133">Transmembrane helix</keyword>
<dbReference type="SUPFAM" id="SSF53448">
    <property type="entry name" value="Nucleotide-diphospho-sugar transferases"/>
    <property type="match status" value="1"/>
</dbReference>
<gene>
    <name evidence="3" type="ORF">IRI77_25415</name>
</gene>
<dbReference type="GO" id="GO:0016740">
    <property type="term" value="F:transferase activity"/>
    <property type="evidence" value="ECO:0007669"/>
    <property type="project" value="UniProtKB-KW"/>
</dbReference>
<proteinExistence type="predicted"/>
<keyword evidence="1" id="KW-0472">Membrane</keyword>
<dbReference type="AlphaFoldDB" id="A0A7S7NM80"/>
<sequence>MANPATVIIPCYNEVNGIRAVVEEIRAVLAHNAIEGEILVVDDGSSDGSAEAAATTGARVLRHRSNRGYGAALKTGIVAAKHSFIVIIDADGTYPAVYIPELLRMLERADMAVGARTGANVNIPLVRRPAKWVLNRLANYLSTSKIPDLNSGLRAFRREIAAQYFGILPNQFSFTTTITLAMHCDKYSVVYLPIDYLPRKGKSKIVPWDAASFLVLILRTAMLFRPLRVFLPIVLLCLVYGIVKMSIDLTHQPNISASALLAFVSALQILLIGMVGDAIATRLGRMSQAAPSSVTVEELGGPEK</sequence>
<dbReference type="CDD" id="cd04179">
    <property type="entry name" value="DPM_DPG-synthase_like"/>
    <property type="match status" value="1"/>
</dbReference>
<feature type="domain" description="Glycosyltransferase 2-like" evidence="2">
    <location>
        <begin position="6"/>
        <end position="165"/>
    </location>
</feature>
<dbReference type="InterPro" id="IPR029044">
    <property type="entry name" value="Nucleotide-diphossugar_trans"/>
</dbReference>
<dbReference type="PANTHER" id="PTHR48090">
    <property type="entry name" value="UNDECAPRENYL-PHOSPHATE 4-DEOXY-4-FORMAMIDO-L-ARABINOSE TRANSFERASE-RELATED"/>
    <property type="match status" value="1"/>
</dbReference>
<dbReference type="Gene3D" id="3.90.550.10">
    <property type="entry name" value="Spore Coat Polysaccharide Biosynthesis Protein SpsA, Chain A"/>
    <property type="match status" value="1"/>
</dbReference>
<feature type="transmembrane region" description="Helical" evidence="1">
    <location>
        <begin position="259"/>
        <end position="280"/>
    </location>
</feature>
<dbReference type="Pfam" id="PF00535">
    <property type="entry name" value="Glycos_transf_2"/>
    <property type="match status" value="1"/>
</dbReference>
<keyword evidence="3" id="KW-0808">Transferase</keyword>
<dbReference type="PANTHER" id="PTHR48090:SF6">
    <property type="entry name" value="SLR5056 PROTEIN"/>
    <property type="match status" value="1"/>
</dbReference>
<organism evidence="3 4">
    <name type="scientific">Paludibaculum fermentans</name>
    <dbReference type="NCBI Taxonomy" id="1473598"/>
    <lineage>
        <taxon>Bacteria</taxon>
        <taxon>Pseudomonadati</taxon>
        <taxon>Acidobacteriota</taxon>
        <taxon>Terriglobia</taxon>
        <taxon>Bryobacterales</taxon>
        <taxon>Bryobacteraceae</taxon>
        <taxon>Paludibaculum</taxon>
    </lineage>
</organism>
<name>A0A7S7NM80_PALFE</name>
<dbReference type="InterPro" id="IPR050256">
    <property type="entry name" value="Glycosyltransferase_2"/>
</dbReference>
<keyword evidence="1" id="KW-0812">Transmembrane</keyword>
<evidence type="ECO:0000256" key="1">
    <source>
        <dbReference type="SAM" id="Phobius"/>
    </source>
</evidence>
<protein>
    <submittedName>
        <fullName evidence="3">Glycosyltransferase family 2 protein</fullName>
    </submittedName>
</protein>
<dbReference type="KEGG" id="pfer:IRI77_25415"/>
<dbReference type="EMBL" id="CP063849">
    <property type="protein sequence ID" value="QOY86130.1"/>
    <property type="molecule type" value="Genomic_DNA"/>
</dbReference>